<dbReference type="GeneID" id="62161648"/>
<dbReference type="Proteomes" id="UP000781932">
    <property type="component" value="Unassembled WGS sequence"/>
</dbReference>
<evidence type="ECO:0000313" key="3">
    <source>
        <dbReference type="Proteomes" id="UP000781932"/>
    </source>
</evidence>
<reference evidence="2" key="1">
    <citation type="submission" date="2020-03" db="EMBL/GenBank/DDBJ databases">
        <authorList>
            <person name="He L."/>
        </authorList>
    </citation>
    <scope>NUCLEOTIDE SEQUENCE</scope>
    <source>
        <strain evidence="2">CkLH20</strain>
    </source>
</reference>
<comment type="caution">
    <text evidence="2">The sequence shown here is derived from an EMBL/GenBank/DDBJ whole genome shotgun (WGS) entry which is preliminary data.</text>
</comment>
<accession>A0A9P6LHM8</accession>
<dbReference type="AlphaFoldDB" id="A0A9P6LHM8"/>
<reference evidence="2" key="2">
    <citation type="submission" date="2020-11" db="EMBL/GenBank/DDBJ databases">
        <title>Whole genome sequencing of Colletotrichum sp.</title>
        <authorList>
            <person name="Li H."/>
        </authorList>
    </citation>
    <scope>NUCLEOTIDE SEQUENCE</scope>
    <source>
        <strain evidence="2">CkLH20</strain>
    </source>
</reference>
<keyword evidence="1" id="KW-1133">Transmembrane helix</keyword>
<name>A0A9P6LHM8_9PEZI</name>
<dbReference type="RefSeq" id="XP_038745910.1">
    <property type="nucleotide sequence ID" value="XM_038888574.1"/>
</dbReference>
<dbReference type="OrthoDB" id="5405791at2759"/>
<keyword evidence="1" id="KW-0812">Transmembrane</keyword>
<keyword evidence="1" id="KW-0472">Membrane</keyword>
<dbReference type="EMBL" id="JAATWM020000017">
    <property type="protein sequence ID" value="KAF9876449.1"/>
    <property type="molecule type" value="Genomic_DNA"/>
</dbReference>
<evidence type="ECO:0000313" key="2">
    <source>
        <dbReference type="EMBL" id="KAF9876449.1"/>
    </source>
</evidence>
<evidence type="ECO:0000256" key="1">
    <source>
        <dbReference type="SAM" id="Phobius"/>
    </source>
</evidence>
<keyword evidence="3" id="KW-1185">Reference proteome</keyword>
<organism evidence="2 3">
    <name type="scientific">Colletotrichum karsti</name>
    <dbReference type="NCBI Taxonomy" id="1095194"/>
    <lineage>
        <taxon>Eukaryota</taxon>
        <taxon>Fungi</taxon>
        <taxon>Dikarya</taxon>
        <taxon>Ascomycota</taxon>
        <taxon>Pezizomycotina</taxon>
        <taxon>Sordariomycetes</taxon>
        <taxon>Hypocreomycetidae</taxon>
        <taxon>Glomerellales</taxon>
        <taxon>Glomerellaceae</taxon>
        <taxon>Colletotrichum</taxon>
        <taxon>Colletotrichum boninense species complex</taxon>
    </lineage>
</organism>
<proteinExistence type="predicted"/>
<sequence>MPQGSSLSIQGFPPKIDHLQGFNHDRHMYDVSNPGTPRTLEDHAVGSLLPAASAAAALAQLHGHKVEPEWESEVTMGKDGKISSMPPTKLLRLLATSMMIGLLCLNHQFLFTGLRYLRFYIMDSRQRKEQEAIKLHHCNKP</sequence>
<feature type="transmembrane region" description="Helical" evidence="1">
    <location>
        <begin position="93"/>
        <end position="117"/>
    </location>
</feature>
<protein>
    <submittedName>
        <fullName evidence="2">Transcription factor</fullName>
    </submittedName>
</protein>
<gene>
    <name evidence="2" type="ORF">CkaCkLH20_05857</name>
</gene>